<feature type="region of interest" description="Disordered" evidence="3">
    <location>
        <begin position="94"/>
        <end position="125"/>
    </location>
</feature>
<feature type="DNA-binding region" description="OmpR/PhoB-type" evidence="2">
    <location>
        <begin position="2"/>
        <end position="95"/>
    </location>
</feature>
<name>A0ABU9B766_9BURK</name>
<dbReference type="PROSITE" id="PS51755">
    <property type="entry name" value="OMPR_PHOB"/>
    <property type="match status" value="1"/>
</dbReference>
<comment type="caution">
    <text evidence="5">The sequence shown here is derived from an EMBL/GenBank/DDBJ whole genome shotgun (WGS) entry which is preliminary data.</text>
</comment>
<dbReference type="Pfam" id="PF00486">
    <property type="entry name" value="Trans_reg_C"/>
    <property type="match status" value="1"/>
</dbReference>
<dbReference type="SUPFAM" id="SSF46894">
    <property type="entry name" value="C-terminal effector domain of the bipartite response regulators"/>
    <property type="match status" value="1"/>
</dbReference>
<sequence>MLPTYKIGRCVVLPHSRQLLRDGVPLAVGGRAFELLLVLLERRGRLVSKEELYERIWPGLAVEPNNLSVQVWTLRRLLGADWLKTVPRRGYLLVPGHPDAPGEPDARAAPDDGDRPASPSQHDALATNGPAMLARSLWHHPWITICAGTPALRDWWLRETALRFARAADVMAWHVQDWSQVLPRLGRLCERGAVVCLHDVGPAERTRLALQPQIRQQLLAQAGADGGGDRGPGRPFRLLVHSAVHLSEAQAWPGERVVPLREPMPMPMPMAMPAGAVLSPPPSVAAARLRWQGR</sequence>
<feature type="domain" description="OmpR/PhoB-type" evidence="4">
    <location>
        <begin position="2"/>
        <end position="95"/>
    </location>
</feature>
<feature type="compositionally biased region" description="Basic and acidic residues" evidence="3">
    <location>
        <begin position="104"/>
        <end position="115"/>
    </location>
</feature>
<dbReference type="InterPro" id="IPR016032">
    <property type="entry name" value="Sig_transdc_resp-reg_C-effctor"/>
</dbReference>
<dbReference type="Gene3D" id="1.10.10.10">
    <property type="entry name" value="Winged helix-like DNA-binding domain superfamily/Winged helix DNA-binding domain"/>
    <property type="match status" value="1"/>
</dbReference>
<dbReference type="RefSeq" id="WP_341373378.1">
    <property type="nucleotide sequence ID" value="NZ_JBBUTF010000005.1"/>
</dbReference>
<evidence type="ECO:0000313" key="6">
    <source>
        <dbReference type="Proteomes" id="UP001368500"/>
    </source>
</evidence>
<dbReference type="InterPro" id="IPR036388">
    <property type="entry name" value="WH-like_DNA-bd_sf"/>
</dbReference>
<keyword evidence="1 2" id="KW-0238">DNA-binding</keyword>
<evidence type="ECO:0000256" key="2">
    <source>
        <dbReference type="PROSITE-ProRule" id="PRU01091"/>
    </source>
</evidence>
<gene>
    <name evidence="5" type="ORF">AACH11_06435</name>
</gene>
<dbReference type="EMBL" id="JBBUTF010000005">
    <property type="protein sequence ID" value="MEK8025594.1"/>
    <property type="molecule type" value="Genomic_DNA"/>
</dbReference>
<evidence type="ECO:0000256" key="1">
    <source>
        <dbReference type="ARBA" id="ARBA00023125"/>
    </source>
</evidence>
<accession>A0ABU9B766</accession>
<evidence type="ECO:0000256" key="3">
    <source>
        <dbReference type="SAM" id="MobiDB-lite"/>
    </source>
</evidence>
<dbReference type="Proteomes" id="UP001368500">
    <property type="component" value="Unassembled WGS sequence"/>
</dbReference>
<protein>
    <submittedName>
        <fullName evidence="5">Winged helix-turn-helix domain-containing protein</fullName>
    </submittedName>
</protein>
<dbReference type="InterPro" id="IPR001867">
    <property type="entry name" value="OmpR/PhoB-type_DNA-bd"/>
</dbReference>
<organism evidence="5 6">
    <name type="scientific">Pseudaquabacterium rugosum</name>
    <dbReference type="NCBI Taxonomy" id="2984194"/>
    <lineage>
        <taxon>Bacteria</taxon>
        <taxon>Pseudomonadati</taxon>
        <taxon>Pseudomonadota</taxon>
        <taxon>Betaproteobacteria</taxon>
        <taxon>Burkholderiales</taxon>
        <taxon>Sphaerotilaceae</taxon>
        <taxon>Pseudaquabacterium</taxon>
    </lineage>
</organism>
<keyword evidence="6" id="KW-1185">Reference proteome</keyword>
<reference evidence="5 6" key="1">
    <citation type="submission" date="2024-04" db="EMBL/GenBank/DDBJ databases">
        <title>Novel species of the genus Ideonella isolated from streams.</title>
        <authorList>
            <person name="Lu H."/>
        </authorList>
    </citation>
    <scope>NUCLEOTIDE SEQUENCE [LARGE SCALE GENOMIC DNA]</scope>
    <source>
        <strain evidence="5 6">BYS139W</strain>
    </source>
</reference>
<evidence type="ECO:0000313" key="5">
    <source>
        <dbReference type="EMBL" id="MEK8025594.1"/>
    </source>
</evidence>
<evidence type="ECO:0000259" key="4">
    <source>
        <dbReference type="PROSITE" id="PS51755"/>
    </source>
</evidence>
<dbReference type="SMART" id="SM00862">
    <property type="entry name" value="Trans_reg_C"/>
    <property type="match status" value="1"/>
</dbReference>
<proteinExistence type="predicted"/>